<dbReference type="OrthoDB" id="3679522at2759"/>
<protein>
    <submittedName>
        <fullName evidence="2">Uncharacterized protein</fullName>
    </submittedName>
</protein>
<dbReference type="AlphaFoldDB" id="A0A3M7MEK1"/>
<proteinExistence type="predicted"/>
<gene>
    <name evidence="2" type="ORF">GMOD_00009828</name>
</gene>
<accession>A0A3M7MEK1</accession>
<feature type="compositionally biased region" description="Polar residues" evidence="1">
    <location>
        <begin position="131"/>
        <end position="140"/>
    </location>
</feature>
<keyword evidence="3" id="KW-1185">Reference proteome</keyword>
<dbReference type="Proteomes" id="UP000265663">
    <property type="component" value="Unassembled WGS sequence"/>
</dbReference>
<dbReference type="EMBL" id="KE747834">
    <property type="protein sequence ID" value="RMZ72784.1"/>
    <property type="molecule type" value="Genomic_DNA"/>
</dbReference>
<evidence type="ECO:0000313" key="3">
    <source>
        <dbReference type="Proteomes" id="UP000265663"/>
    </source>
</evidence>
<evidence type="ECO:0000313" key="2">
    <source>
        <dbReference type="EMBL" id="RMZ72784.1"/>
    </source>
</evidence>
<organism evidence="2 3">
    <name type="scientific">Pyrenophora seminiperda CCB06</name>
    <dbReference type="NCBI Taxonomy" id="1302712"/>
    <lineage>
        <taxon>Eukaryota</taxon>
        <taxon>Fungi</taxon>
        <taxon>Dikarya</taxon>
        <taxon>Ascomycota</taxon>
        <taxon>Pezizomycotina</taxon>
        <taxon>Dothideomycetes</taxon>
        <taxon>Pleosporomycetidae</taxon>
        <taxon>Pleosporales</taxon>
        <taxon>Pleosporineae</taxon>
        <taxon>Pleosporaceae</taxon>
        <taxon>Pyrenophora</taxon>
    </lineage>
</organism>
<reference evidence="2 3" key="1">
    <citation type="journal article" date="2014" name="PLoS ONE">
        <title>De novo Genome Assembly of the Fungal Plant Pathogen Pyrenophora semeniperda.</title>
        <authorList>
            <person name="Soliai M.M."/>
            <person name="Meyer S.E."/>
            <person name="Udall J.A."/>
            <person name="Elzinga D.E."/>
            <person name="Hermansen R.A."/>
            <person name="Bodily P.M."/>
            <person name="Hart A.A."/>
            <person name="Coleman C.E."/>
        </authorList>
    </citation>
    <scope>NUCLEOTIDE SEQUENCE [LARGE SCALE GENOMIC DNA]</scope>
    <source>
        <strain evidence="2 3">CCB06</strain>
        <tissue evidence="2">Mycelium</tissue>
    </source>
</reference>
<name>A0A3M7MEK1_9PLEO</name>
<sequence length="140" mass="14970">MIDNAVARDVGAVFEAPGFQSSAAFLMMHKASPVCMPLALSGIQSIQICVEDIDCDFFKSGDCGADTGDKAVFTVGCGDVREVPSQLVANYQSYKCQLAAGHIINAAVTVRIPTTPHVSDPSDDLRVRPRMQNTPSFAFE</sequence>
<evidence type="ECO:0000256" key="1">
    <source>
        <dbReference type="SAM" id="MobiDB-lite"/>
    </source>
</evidence>
<feature type="region of interest" description="Disordered" evidence="1">
    <location>
        <begin position="115"/>
        <end position="140"/>
    </location>
</feature>